<protein>
    <submittedName>
        <fullName evidence="2">Uncharacterized protein</fullName>
    </submittedName>
</protein>
<evidence type="ECO:0000313" key="3">
    <source>
        <dbReference type="Proteomes" id="UP000293360"/>
    </source>
</evidence>
<proteinExistence type="predicted"/>
<dbReference type="OrthoDB" id="4747750at2759"/>
<feature type="region of interest" description="Disordered" evidence="1">
    <location>
        <begin position="1"/>
        <end position="23"/>
    </location>
</feature>
<keyword evidence="3" id="KW-1185">Reference proteome</keyword>
<dbReference type="EMBL" id="QJNU01000239">
    <property type="protein sequence ID" value="RYP03841.1"/>
    <property type="molecule type" value="Genomic_DNA"/>
</dbReference>
<name>A0A4Q4TB27_9PEZI</name>
<dbReference type="Proteomes" id="UP000293360">
    <property type="component" value="Unassembled WGS sequence"/>
</dbReference>
<evidence type="ECO:0000256" key="1">
    <source>
        <dbReference type="SAM" id="MobiDB-lite"/>
    </source>
</evidence>
<gene>
    <name evidence="2" type="ORF">DL764_004860</name>
</gene>
<organism evidence="2 3">
    <name type="scientific">Monosporascus ibericus</name>
    <dbReference type="NCBI Taxonomy" id="155417"/>
    <lineage>
        <taxon>Eukaryota</taxon>
        <taxon>Fungi</taxon>
        <taxon>Dikarya</taxon>
        <taxon>Ascomycota</taxon>
        <taxon>Pezizomycotina</taxon>
        <taxon>Sordariomycetes</taxon>
        <taxon>Xylariomycetidae</taxon>
        <taxon>Xylariales</taxon>
        <taxon>Xylariales incertae sedis</taxon>
        <taxon>Monosporascus</taxon>
    </lineage>
</organism>
<comment type="caution">
    <text evidence="2">The sequence shown here is derived from an EMBL/GenBank/DDBJ whole genome shotgun (WGS) entry which is preliminary data.</text>
</comment>
<sequence length="305" mass="35742">MPITPRSTDSRGGRLQGIHNKTRKPVCGSKQAADLISELRRPWAYFHEEVLVIPHNPPRNFDWRLLRVARPKKSLSCRDNFERDLARDWPCIAVGPAGNERPKKSGIKYRLLCFIHRHDSPDSEDFYDMVYSMSVYDRETKELAWHDPSTCRRNERRQDVYRFWVNIVHDPPIVFPQQPVHVPYYGLQQLSGFLHWTLDPVFNQKSIFSASDDQAGIPALIEALWLTIRENGEAGICPEARGNSYTTRKFVREEFGMSEGRNPWLRRVVHRRLLLVYPEDPDEGDSSPYERWIPRSFMDKGIRPR</sequence>
<dbReference type="AlphaFoldDB" id="A0A4Q4TB27"/>
<accession>A0A4Q4TB27</accession>
<evidence type="ECO:0000313" key="2">
    <source>
        <dbReference type="EMBL" id="RYP03841.1"/>
    </source>
</evidence>
<reference evidence="2 3" key="1">
    <citation type="submission" date="2018-06" db="EMBL/GenBank/DDBJ databases">
        <title>Complete Genomes of Monosporascus.</title>
        <authorList>
            <person name="Robinson A.J."/>
            <person name="Natvig D.O."/>
        </authorList>
    </citation>
    <scope>NUCLEOTIDE SEQUENCE [LARGE SCALE GENOMIC DNA]</scope>
    <source>
        <strain evidence="2 3">CBS 110550</strain>
    </source>
</reference>